<dbReference type="EMBL" id="PKSM01000011">
    <property type="protein sequence ID" value="POW22288.1"/>
    <property type="molecule type" value="Genomic_DNA"/>
</dbReference>
<keyword evidence="4" id="KW-1185">Reference proteome</keyword>
<sequence length="307" mass="31419">MLNLRHFIMRYFISLALVATVSAQMDMKALIGDMSPQCQAAAGGLMTSEFSTCSNMMGLVSILGASGSLLAPWNAWVDSICSIAPCTPSVVTTATTTVHSGCEADQKKGVPAALEISMLVTNYPVIRNALCLEYKSNHTRCASNLLASAEKASGRPLTLLEVSGFLTEGVNSLAPVLAKAPKENICNDCAHALTSVLAPGSSMPSMASNSTMPPMAMNSSMASMPMNGTPSKAAGPTSAVATMCGASFADGKIPDTVTVANGTSSSSPANPSKGPSDGAPNSANSITIPVFTSLAILGTATVFAFFF</sequence>
<feature type="signal peptide" evidence="2">
    <location>
        <begin position="1"/>
        <end position="23"/>
    </location>
</feature>
<evidence type="ECO:0000256" key="2">
    <source>
        <dbReference type="SAM" id="SignalP"/>
    </source>
</evidence>
<protein>
    <submittedName>
        <fullName evidence="3">Uncharacterized protein</fullName>
    </submittedName>
</protein>
<reference evidence="3 4" key="1">
    <citation type="submission" date="2017-12" db="EMBL/GenBank/DDBJ databases">
        <title>Gene loss provides genomic basis for host adaptation in cereal stripe rust fungi.</title>
        <authorList>
            <person name="Xia C."/>
        </authorList>
    </citation>
    <scope>NUCLEOTIDE SEQUENCE [LARGE SCALE GENOMIC DNA]</scope>
    <source>
        <strain evidence="3 4">93TX-2</strain>
    </source>
</reference>
<dbReference type="VEuPathDB" id="FungiDB:PSHT_01417"/>
<dbReference type="PANTHER" id="PTHR34862:SF1">
    <property type="entry name" value="SPARK DOMAIN-CONTAINING PROTEIN"/>
    <property type="match status" value="1"/>
</dbReference>
<comment type="caution">
    <text evidence="3">The sequence shown here is derived from an EMBL/GenBank/DDBJ whole genome shotgun (WGS) entry which is preliminary data.</text>
</comment>
<dbReference type="AlphaFoldDB" id="A0A2S4WKK5"/>
<reference evidence="4" key="3">
    <citation type="journal article" date="2018" name="Mol. Plant Microbe Interact.">
        <title>Genome sequence resources for the wheat stripe rust pathogen (Puccinia striiformis f. sp. tritici) and the barley stripe rust pathogen (Puccinia striiformis f. sp. hordei).</title>
        <authorList>
            <person name="Xia C."/>
            <person name="Wang M."/>
            <person name="Yin C."/>
            <person name="Cornejo O.E."/>
            <person name="Hulbert S.H."/>
            <person name="Chen X."/>
        </authorList>
    </citation>
    <scope>NUCLEOTIDE SEQUENCE [LARGE SCALE GENOMIC DNA]</scope>
    <source>
        <strain evidence="4">93TX-2</strain>
    </source>
</reference>
<feature type="chain" id="PRO_5015658285" evidence="2">
    <location>
        <begin position="24"/>
        <end position="307"/>
    </location>
</feature>
<evidence type="ECO:0000256" key="1">
    <source>
        <dbReference type="SAM" id="MobiDB-lite"/>
    </source>
</evidence>
<evidence type="ECO:0000313" key="4">
    <source>
        <dbReference type="Proteomes" id="UP000238274"/>
    </source>
</evidence>
<gene>
    <name evidence="3" type="ORF">PSHT_01417</name>
</gene>
<feature type="region of interest" description="Disordered" evidence="1">
    <location>
        <begin position="257"/>
        <end position="280"/>
    </location>
</feature>
<name>A0A2S4WKK5_9BASI</name>
<dbReference type="PANTHER" id="PTHR34862">
    <property type="entry name" value="SPARK DOMAIN-CONTAINING PROTEIN"/>
    <property type="match status" value="1"/>
</dbReference>
<evidence type="ECO:0000313" key="3">
    <source>
        <dbReference type="EMBL" id="POW22288.1"/>
    </source>
</evidence>
<dbReference type="VEuPathDB" id="FungiDB:PSTT_00120"/>
<dbReference type="Proteomes" id="UP000238274">
    <property type="component" value="Unassembled WGS sequence"/>
</dbReference>
<feature type="compositionally biased region" description="Polar residues" evidence="1">
    <location>
        <begin position="258"/>
        <end position="270"/>
    </location>
</feature>
<keyword evidence="2" id="KW-0732">Signal</keyword>
<accession>A0A2S4WKK5</accession>
<dbReference type="OrthoDB" id="2536450at2759"/>
<organism evidence="3 4">
    <name type="scientific">Puccinia striiformis</name>
    <dbReference type="NCBI Taxonomy" id="27350"/>
    <lineage>
        <taxon>Eukaryota</taxon>
        <taxon>Fungi</taxon>
        <taxon>Dikarya</taxon>
        <taxon>Basidiomycota</taxon>
        <taxon>Pucciniomycotina</taxon>
        <taxon>Pucciniomycetes</taxon>
        <taxon>Pucciniales</taxon>
        <taxon>Pucciniaceae</taxon>
        <taxon>Puccinia</taxon>
    </lineage>
</organism>
<proteinExistence type="predicted"/>
<reference evidence="4" key="2">
    <citation type="journal article" date="2018" name="BMC Genomics">
        <title>Genomic insights into host adaptation between the wheat stripe rust pathogen (Puccinia striiformis f. sp. tritici) and the barley stripe rust pathogen (Puccinia striiformis f. sp. hordei).</title>
        <authorList>
            <person name="Xia C."/>
            <person name="Wang M."/>
            <person name="Yin C."/>
            <person name="Cornejo O.E."/>
            <person name="Hulbert S.H."/>
            <person name="Chen X."/>
        </authorList>
    </citation>
    <scope>NUCLEOTIDE SEQUENCE [LARGE SCALE GENOMIC DNA]</scope>
    <source>
        <strain evidence="4">93TX-2</strain>
    </source>
</reference>